<keyword evidence="4" id="KW-1185">Reference proteome</keyword>
<dbReference type="InterPro" id="IPR003010">
    <property type="entry name" value="C-N_Hydrolase"/>
</dbReference>
<feature type="compositionally biased region" description="Polar residues" evidence="1">
    <location>
        <begin position="693"/>
        <end position="707"/>
    </location>
</feature>
<evidence type="ECO:0000313" key="4">
    <source>
        <dbReference type="Proteomes" id="UP000076874"/>
    </source>
</evidence>
<feature type="region of interest" description="Disordered" evidence="1">
    <location>
        <begin position="886"/>
        <end position="1013"/>
    </location>
</feature>
<dbReference type="SUPFAM" id="SSF56317">
    <property type="entry name" value="Carbon-nitrogen hydrolase"/>
    <property type="match status" value="1"/>
</dbReference>
<organism evidence="3 4">
    <name type="scientific">Niveomyces insectorum RCEF 264</name>
    <dbReference type="NCBI Taxonomy" id="1081102"/>
    <lineage>
        <taxon>Eukaryota</taxon>
        <taxon>Fungi</taxon>
        <taxon>Dikarya</taxon>
        <taxon>Ascomycota</taxon>
        <taxon>Pezizomycotina</taxon>
        <taxon>Sordariomycetes</taxon>
        <taxon>Hypocreomycetidae</taxon>
        <taxon>Hypocreales</taxon>
        <taxon>Cordycipitaceae</taxon>
        <taxon>Niveomyces</taxon>
    </lineage>
</organism>
<feature type="compositionally biased region" description="Low complexity" evidence="1">
    <location>
        <begin position="743"/>
        <end position="758"/>
    </location>
</feature>
<keyword evidence="3" id="KW-0808">Transferase</keyword>
<name>A0A167TBW8_9HYPO</name>
<feature type="compositionally biased region" description="Polar residues" evidence="1">
    <location>
        <begin position="822"/>
        <end position="851"/>
    </location>
</feature>
<dbReference type="GO" id="GO:0070773">
    <property type="term" value="F:protein-N-terminal glutamine amidohydrolase activity"/>
    <property type="evidence" value="ECO:0007669"/>
    <property type="project" value="InterPro"/>
</dbReference>
<dbReference type="PANTHER" id="PTHR11750:SF26">
    <property type="entry name" value="PROTEIN N-TERMINAL AMIDASE"/>
    <property type="match status" value="1"/>
</dbReference>
<dbReference type="GO" id="GO:0016746">
    <property type="term" value="F:acyltransferase activity"/>
    <property type="evidence" value="ECO:0007669"/>
    <property type="project" value="UniProtKB-KW"/>
</dbReference>
<feature type="compositionally biased region" description="Low complexity" evidence="1">
    <location>
        <begin position="285"/>
        <end position="297"/>
    </location>
</feature>
<feature type="compositionally biased region" description="Acidic residues" evidence="1">
    <location>
        <begin position="563"/>
        <end position="581"/>
    </location>
</feature>
<feature type="compositionally biased region" description="Basic and acidic residues" evidence="1">
    <location>
        <begin position="901"/>
        <end position="922"/>
    </location>
</feature>
<dbReference type="EMBL" id="AZHD01000009">
    <property type="protein sequence ID" value="OAA60436.1"/>
    <property type="molecule type" value="Genomic_DNA"/>
</dbReference>
<dbReference type="AlphaFoldDB" id="A0A167TBW8"/>
<dbReference type="GO" id="GO:0030163">
    <property type="term" value="P:protein catabolic process"/>
    <property type="evidence" value="ECO:0007669"/>
    <property type="project" value="TreeGrafter"/>
</dbReference>
<feature type="domain" description="CN hydrolase" evidence="2">
    <location>
        <begin position="1"/>
        <end position="249"/>
    </location>
</feature>
<sequence length="1013" mass="109558">MKIGCLQFSPHVGDISNNLNRADAVLSKASDLEELDLLVLPELAFTGYNFQSLAEIAPYLEPSGSGISSLWARTTALKYNCNVVVGYPEKSFLFATDEKWALEGQDGFFEGHVPGLGTVAMGICMDINPYKFEAPWHAFEFAFHVLEVHANFVILTMAWLTNENPRSYTRMPSEPDLDMLEYLVQRLEPLIRNDSEDEIIVVFCNRTGIEGDAVYAGTSAVIGVKHGEVNLYGVLGRGVKELLLVDTDKAPFAKIVKSGDAAVDVKDKTDEKAPAQPLATSSCGPADPADPTSPSPSQKDAPSSDVMNRHSPGLVERGEKSPRSVSDGVSDITSVSSVSRLSSKAHPSAIRPMQPKLELQIPDHSIVSAAFRNWKMPGSANKTTPGGAEDIPTPTGPSPTPLSLRPKFVFPAAGSSLSHAHEGIPPSVNRMGGASVVKADRADTPITPPLKSGFYSKKKVRGPPSISEAPPSPPTDDQLGLTKAKADSNKNPAAGSKRPSPPRANKSLPKKFSKRVDSLPTNTTPRAPPKGATSKRAATALAVNTESIADVDTHAPDASDAPGDGEDRDGEDENTDETPEETQERLLKDVQKTLARLIPAQQSESPAIGPTSDDNRAAKHPYVPTRPTSTKSRNASLSRVPDNSRPTDSFGRSISQSRMSIPLVASPSVFRQDPQPYYPWSTDSPIYFRPDSNYRNRSAQRSNQPTPGETRDDERQGRAPMRRLVSPAGRTAPAVPFSQFCKSNDGQDGQDSQEGQENNASFTIAREKIDARRSSIPRPVSRGRQPLPRDDPARGADGTARQSPGPVRDVTEASNRGRRLSSSHLQQSTERAFASNSVLQNRAVSTTSSASWLFGTPPPRTHPPLDPGDEIVAVINLVNRGCPVHTPILAGSTPPTFSQQELDRQHEHQDSQEPQEGKQRREEEEEDEKAASNSSRSRGSSKPPEAPTAEDSVYEVILPPHLRELVESTTPGSHHSLRVLDGIKGRTTPQFNPPTPTAMDFKVNQEKKMPSSA</sequence>
<dbReference type="InterPro" id="IPR036526">
    <property type="entry name" value="C-N_Hydrolase_sf"/>
</dbReference>
<evidence type="ECO:0000313" key="3">
    <source>
        <dbReference type="EMBL" id="OAA60436.1"/>
    </source>
</evidence>
<feature type="compositionally biased region" description="Basic and acidic residues" evidence="1">
    <location>
        <begin position="582"/>
        <end position="591"/>
    </location>
</feature>
<feature type="compositionally biased region" description="Basic and acidic residues" evidence="1">
    <location>
        <begin position="1003"/>
        <end position="1013"/>
    </location>
</feature>
<feature type="compositionally biased region" description="Low complexity" evidence="1">
    <location>
        <begin position="932"/>
        <end position="941"/>
    </location>
</feature>
<feature type="compositionally biased region" description="Pro residues" evidence="1">
    <location>
        <begin position="856"/>
        <end position="866"/>
    </location>
</feature>
<dbReference type="Pfam" id="PF00795">
    <property type="entry name" value="CN_hydrolase"/>
    <property type="match status" value="1"/>
</dbReference>
<dbReference type="Gene3D" id="3.60.110.10">
    <property type="entry name" value="Carbon-nitrogen hydrolase"/>
    <property type="match status" value="2"/>
</dbReference>
<gene>
    <name evidence="3" type="ORF">SPI_05560</name>
</gene>
<comment type="caution">
    <text evidence="3">The sequence shown here is derived from an EMBL/GenBank/DDBJ whole genome shotgun (WGS) entry which is preliminary data.</text>
</comment>
<feature type="compositionally biased region" description="Polar residues" evidence="1">
    <location>
        <begin position="626"/>
        <end position="637"/>
    </location>
</feature>
<dbReference type="GO" id="GO:0008418">
    <property type="term" value="F:protein-N-terminal asparagine amidohydrolase activity"/>
    <property type="evidence" value="ECO:0007669"/>
    <property type="project" value="InterPro"/>
</dbReference>
<feature type="compositionally biased region" description="Low complexity" evidence="1">
    <location>
        <begin position="324"/>
        <end position="342"/>
    </location>
</feature>
<feature type="region of interest" description="Disordered" evidence="1">
    <location>
        <begin position="266"/>
        <end position="357"/>
    </location>
</feature>
<feature type="region of interest" description="Disordered" evidence="1">
    <location>
        <begin position="439"/>
        <end position="867"/>
    </location>
</feature>
<keyword evidence="3" id="KW-0449">Lipoprotein</keyword>
<proteinExistence type="predicted"/>
<accession>A0A167TBW8</accession>
<keyword evidence="3" id="KW-0012">Acyltransferase</keyword>
<evidence type="ECO:0000259" key="2">
    <source>
        <dbReference type="PROSITE" id="PS50263"/>
    </source>
</evidence>
<dbReference type="InterPro" id="IPR039703">
    <property type="entry name" value="Nta1"/>
</dbReference>
<dbReference type="STRING" id="1081102.A0A167TBW8"/>
<dbReference type="OrthoDB" id="201515at2759"/>
<feature type="compositionally biased region" description="Polar residues" evidence="1">
    <location>
        <begin position="644"/>
        <end position="659"/>
    </location>
</feature>
<evidence type="ECO:0000256" key="1">
    <source>
        <dbReference type="SAM" id="MobiDB-lite"/>
    </source>
</evidence>
<reference evidence="3 4" key="1">
    <citation type="journal article" date="2016" name="Genome Biol. Evol.">
        <title>Divergent and convergent evolution of fungal pathogenicity.</title>
        <authorList>
            <person name="Shang Y."/>
            <person name="Xiao G."/>
            <person name="Zheng P."/>
            <person name="Cen K."/>
            <person name="Zhan S."/>
            <person name="Wang C."/>
        </authorList>
    </citation>
    <scope>NUCLEOTIDE SEQUENCE [LARGE SCALE GENOMIC DNA]</scope>
    <source>
        <strain evidence="3 4">RCEF 264</strain>
    </source>
</reference>
<dbReference type="Proteomes" id="UP000076874">
    <property type="component" value="Unassembled WGS sequence"/>
</dbReference>
<dbReference type="PROSITE" id="PS50263">
    <property type="entry name" value="CN_HYDROLASE"/>
    <property type="match status" value="1"/>
</dbReference>
<dbReference type="PANTHER" id="PTHR11750">
    <property type="entry name" value="PROTEIN N-TERMINAL AMIDASE"/>
    <property type="match status" value="1"/>
</dbReference>
<protein>
    <submittedName>
        <fullName evidence="3">Nitrilase/cyanide hydratase and apolipoprotein N-acyltransferase</fullName>
    </submittedName>
</protein>